<evidence type="ECO:0000256" key="3">
    <source>
        <dbReference type="ARBA" id="ARBA00022679"/>
    </source>
</evidence>
<proteinExistence type="inferred from homology"/>
<name>A0A836GDT2_9HYME</name>
<feature type="domain" description="Mos1 transposase HTH" evidence="11">
    <location>
        <begin position="7"/>
        <end position="56"/>
    </location>
</feature>
<comment type="catalytic activity">
    <reaction evidence="10">
        <text>a very-long-chain acyl-CoA + malonyl-CoA + H(+) = a very-long-chain 3-oxoacyl-CoA + CO2 + CoA</text>
        <dbReference type="Rhea" id="RHEA:32727"/>
        <dbReference type="ChEBI" id="CHEBI:15378"/>
        <dbReference type="ChEBI" id="CHEBI:16526"/>
        <dbReference type="ChEBI" id="CHEBI:57287"/>
        <dbReference type="ChEBI" id="CHEBI:57384"/>
        <dbReference type="ChEBI" id="CHEBI:90725"/>
        <dbReference type="ChEBI" id="CHEBI:90736"/>
        <dbReference type="EC" id="2.3.1.199"/>
    </reaction>
</comment>
<dbReference type="EMBL" id="JAANIC010000508">
    <property type="protein sequence ID" value="KAG5347943.1"/>
    <property type="molecule type" value="Genomic_DNA"/>
</dbReference>
<evidence type="ECO:0000256" key="5">
    <source>
        <dbReference type="ARBA" id="ARBA00022832"/>
    </source>
</evidence>
<feature type="transmembrane region" description="Helical" evidence="10">
    <location>
        <begin position="231"/>
        <end position="249"/>
    </location>
</feature>
<keyword evidence="7 10" id="KW-0443">Lipid metabolism</keyword>
<feature type="transmembrane region" description="Helical" evidence="10">
    <location>
        <begin position="138"/>
        <end position="162"/>
    </location>
</feature>
<dbReference type="Gene3D" id="1.10.10.1450">
    <property type="match status" value="1"/>
</dbReference>
<keyword evidence="2 10" id="KW-0444">Lipid biosynthesis</keyword>
<dbReference type="AlphaFoldDB" id="A0A836GDT2"/>
<gene>
    <name evidence="12" type="primary">Elovl7_0</name>
    <name evidence="12" type="ORF">G6Z76_0000493</name>
</gene>
<dbReference type="PANTHER" id="PTHR11157">
    <property type="entry name" value="FATTY ACID ACYL TRANSFERASE-RELATED"/>
    <property type="match status" value="1"/>
</dbReference>
<keyword evidence="5 10" id="KW-0276">Fatty acid metabolism</keyword>
<dbReference type="PANTHER" id="PTHR11157:SF113">
    <property type="entry name" value="ELONGATION OF VERY LONG CHAIN FATTY ACIDS PROTEIN"/>
    <property type="match status" value="1"/>
</dbReference>
<comment type="similarity">
    <text evidence="10">Belongs to the ELO family.</text>
</comment>
<keyword evidence="6 10" id="KW-1133">Transmembrane helix</keyword>
<dbReference type="Pfam" id="PF17906">
    <property type="entry name" value="HTH_48"/>
    <property type="match status" value="1"/>
</dbReference>
<evidence type="ECO:0000256" key="4">
    <source>
        <dbReference type="ARBA" id="ARBA00022692"/>
    </source>
</evidence>
<dbReference type="InterPro" id="IPR002076">
    <property type="entry name" value="ELO_fam"/>
</dbReference>
<accession>A0A836GDT2</accession>
<evidence type="ECO:0000256" key="8">
    <source>
        <dbReference type="ARBA" id="ARBA00023136"/>
    </source>
</evidence>
<evidence type="ECO:0000256" key="6">
    <source>
        <dbReference type="ARBA" id="ARBA00022989"/>
    </source>
</evidence>
<evidence type="ECO:0000313" key="12">
    <source>
        <dbReference type="EMBL" id="KAG5347943.1"/>
    </source>
</evidence>
<dbReference type="GO" id="GO:0042761">
    <property type="term" value="P:very long-chain fatty acid biosynthetic process"/>
    <property type="evidence" value="ECO:0007669"/>
    <property type="project" value="TreeGrafter"/>
</dbReference>
<keyword evidence="8 10" id="KW-0472">Membrane</keyword>
<feature type="transmembrane region" description="Helical" evidence="10">
    <location>
        <begin position="322"/>
        <end position="340"/>
    </location>
</feature>
<evidence type="ECO:0000256" key="1">
    <source>
        <dbReference type="ARBA" id="ARBA00004141"/>
    </source>
</evidence>
<dbReference type="GO" id="GO:0005789">
    <property type="term" value="C:endoplasmic reticulum membrane"/>
    <property type="evidence" value="ECO:0007669"/>
    <property type="project" value="TreeGrafter"/>
</dbReference>
<evidence type="ECO:0000256" key="10">
    <source>
        <dbReference type="RuleBase" id="RU361115"/>
    </source>
</evidence>
<sequence length="350" mass="41128">LKMEINKEKIRYILQYYYDKGKKAAQACEKICAIYGEDTLSKSAVRKWLAHFYTGNFDVKDEPRSGRPITEKSDEIIDEKTQAIAKSGLTMKKVMWYPRVSGWPLMSNPFGVILISLAYLSFVLYLGPLYMKKRKPYALIKIMICYNIFVATASAIIFYGLLTSGYTTHLSMGCEPFVISDDSMSLSIMKFYYLQMARWVWWVLILKITELADTVIFIFRKKYNQISFLHVYHHTVTLFLAWITCKYAPGGMWTFIMMPNCVVHVIMYTYYLCACLGPKMQKIVAPWKKYVTRLQLIQFTIMVIHTFQAFLPSCEPTRKPLAYIYMSQVVIVFYMFLDYYRKSYLRKKIE</sequence>
<dbReference type="Proteomes" id="UP000669903">
    <property type="component" value="Unassembled WGS sequence"/>
</dbReference>
<keyword evidence="13" id="KW-1185">Reference proteome</keyword>
<dbReference type="PROSITE" id="PS01188">
    <property type="entry name" value="ELO"/>
    <property type="match status" value="1"/>
</dbReference>
<feature type="transmembrane region" description="Helical" evidence="10">
    <location>
        <begin position="199"/>
        <end position="219"/>
    </location>
</feature>
<dbReference type="GO" id="GO:0009922">
    <property type="term" value="F:fatty acid elongase activity"/>
    <property type="evidence" value="ECO:0007669"/>
    <property type="project" value="UniProtKB-EC"/>
</dbReference>
<keyword evidence="3 10" id="KW-0808">Transferase</keyword>
<organism evidence="12 13">
    <name type="scientific">Acromyrmex charruanus</name>
    <dbReference type="NCBI Taxonomy" id="2715315"/>
    <lineage>
        <taxon>Eukaryota</taxon>
        <taxon>Metazoa</taxon>
        <taxon>Ecdysozoa</taxon>
        <taxon>Arthropoda</taxon>
        <taxon>Hexapoda</taxon>
        <taxon>Insecta</taxon>
        <taxon>Pterygota</taxon>
        <taxon>Neoptera</taxon>
        <taxon>Endopterygota</taxon>
        <taxon>Hymenoptera</taxon>
        <taxon>Apocrita</taxon>
        <taxon>Aculeata</taxon>
        <taxon>Formicoidea</taxon>
        <taxon>Formicidae</taxon>
        <taxon>Myrmicinae</taxon>
        <taxon>Acromyrmex</taxon>
    </lineage>
</organism>
<dbReference type="EC" id="2.3.1.199" evidence="10"/>
<dbReference type="GO" id="GO:0034626">
    <property type="term" value="P:fatty acid elongation, polyunsaturated fatty acid"/>
    <property type="evidence" value="ECO:0007669"/>
    <property type="project" value="TreeGrafter"/>
</dbReference>
<keyword evidence="4 10" id="KW-0812">Transmembrane</keyword>
<dbReference type="GO" id="GO:0030148">
    <property type="term" value="P:sphingolipid biosynthetic process"/>
    <property type="evidence" value="ECO:0007669"/>
    <property type="project" value="TreeGrafter"/>
</dbReference>
<evidence type="ECO:0000259" key="11">
    <source>
        <dbReference type="Pfam" id="PF17906"/>
    </source>
</evidence>
<feature type="non-terminal residue" evidence="12">
    <location>
        <position position="350"/>
    </location>
</feature>
<keyword evidence="9 10" id="KW-0275">Fatty acid biosynthesis</keyword>
<evidence type="ECO:0000313" key="13">
    <source>
        <dbReference type="Proteomes" id="UP000669903"/>
    </source>
</evidence>
<dbReference type="Pfam" id="PF01151">
    <property type="entry name" value="ELO"/>
    <property type="match status" value="1"/>
</dbReference>
<feature type="transmembrane region" description="Helical" evidence="10">
    <location>
        <begin position="105"/>
        <end position="126"/>
    </location>
</feature>
<reference evidence="12" key="1">
    <citation type="submission" date="2020-03" db="EMBL/GenBank/DDBJ databases">
        <title>Relaxed selection underlies rapid genomic changes in the transitions from sociality to social parasitism in ants.</title>
        <authorList>
            <person name="Bi X."/>
        </authorList>
    </citation>
    <scope>NUCLEOTIDE SEQUENCE</scope>
    <source>
        <strain evidence="12">BGI-DK2014a</strain>
        <tissue evidence="12">Whole body</tissue>
    </source>
</reference>
<evidence type="ECO:0000256" key="9">
    <source>
        <dbReference type="ARBA" id="ARBA00023160"/>
    </source>
</evidence>
<comment type="caution">
    <text evidence="12">The sequence shown here is derived from an EMBL/GenBank/DDBJ whole genome shotgun (WGS) entry which is preliminary data.</text>
</comment>
<dbReference type="GO" id="GO:0019367">
    <property type="term" value="P:fatty acid elongation, saturated fatty acid"/>
    <property type="evidence" value="ECO:0007669"/>
    <property type="project" value="TreeGrafter"/>
</dbReference>
<dbReference type="InterPro" id="IPR041426">
    <property type="entry name" value="Mos1_HTH"/>
</dbReference>
<dbReference type="GO" id="GO:0034625">
    <property type="term" value="P:fatty acid elongation, monounsaturated fatty acid"/>
    <property type="evidence" value="ECO:0007669"/>
    <property type="project" value="TreeGrafter"/>
</dbReference>
<feature type="non-terminal residue" evidence="12">
    <location>
        <position position="1"/>
    </location>
</feature>
<evidence type="ECO:0000256" key="2">
    <source>
        <dbReference type="ARBA" id="ARBA00022516"/>
    </source>
</evidence>
<comment type="subcellular location">
    <subcellularLocation>
        <location evidence="1">Membrane</location>
        <topology evidence="1">Multi-pass membrane protein</topology>
    </subcellularLocation>
</comment>
<dbReference type="InterPro" id="IPR030457">
    <property type="entry name" value="ELO_CS"/>
</dbReference>
<protein>
    <recommendedName>
        <fullName evidence="10">Elongation of very long chain fatty acids protein</fullName>
        <ecNumber evidence="10">2.3.1.199</ecNumber>
    </recommendedName>
    <alternativeName>
        <fullName evidence="10">Very-long-chain 3-oxoacyl-CoA synthase</fullName>
    </alternativeName>
</protein>
<feature type="transmembrane region" description="Helical" evidence="10">
    <location>
        <begin position="255"/>
        <end position="278"/>
    </location>
</feature>
<feature type="transmembrane region" description="Helical" evidence="10">
    <location>
        <begin position="290"/>
        <end position="310"/>
    </location>
</feature>
<evidence type="ECO:0000256" key="7">
    <source>
        <dbReference type="ARBA" id="ARBA00023098"/>
    </source>
</evidence>